<dbReference type="GO" id="GO:0005576">
    <property type="term" value="C:extracellular region"/>
    <property type="evidence" value="ECO:0007669"/>
    <property type="project" value="TreeGrafter"/>
</dbReference>
<feature type="signal peptide" evidence="5">
    <location>
        <begin position="1"/>
        <end position="19"/>
    </location>
</feature>
<evidence type="ECO:0000313" key="8">
    <source>
        <dbReference type="Proteomes" id="UP001174997"/>
    </source>
</evidence>
<dbReference type="Pfam" id="PF00704">
    <property type="entry name" value="Glyco_hydro_18"/>
    <property type="match status" value="1"/>
</dbReference>
<accession>A0AA39Z8N8</accession>
<dbReference type="SUPFAM" id="SSF51445">
    <property type="entry name" value="(Trans)glycosidases"/>
    <property type="match status" value="1"/>
</dbReference>
<protein>
    <submittedName>
        <fullName evidence="7">Family 18 putative glycoside hydrolase</fullName>
    </submittedName>
</protein>
<dbReference type="InterPro" id="IPR050542">
    <property type="entry name" value="Glycosyl_Hydrlase18_Chitinase"/>
</dbReference>
<dbReference type="PROSITE" id="PS51910">
    <property type="entry name" value="GH18_2"/>
    <property type="match status" value="1"/>
</dbReference>
<keyword evidence="1" id="KW-0147">Chitin-binding</keyword>
<evidence type="ECO:0000256" key="4">
    <source>
        <dbReference type="SAM" id="MobiDB-lite"/>
    </source>
</evidence>
<evidence type="ECO:0000256" key="3">
    <source>
        <dbReference type="ARBA" id="ARBA00023295"/>
    </source>
</evidence>
<keyword evidence="5" id="KW-0732">Signal</keyword>
<reference evidence="7" key="1">
    <citation type="submission" date="2023-06" db="EMBL/GenBank/DDBJ databases">
        <title>Genome-scale phylogeny and comparative genomics of the fungal order Sordariales.</title>
        <authorList>
            <consortium name="Lawrence Berkeley National Laboratory"/>
            <person name="Hensen N."/>
            <person name="Bonometti L."/>
            <person name="Westerberg I."/>
            <person name="Brannstrom I.O."/>
            <person name="Guillou S."/>
            <person name="Cros-Aarteil S."/>
            <person name="Calhoun S."/>
            <person name="Haridas S."/>
            <person name="Kuo A."/>
            <person name="Mondo S."/>
            <person name="Pangilinan J."/>
            <person name="Riley R."/>
            <person name="Labutti K."/>
            <person name="Andreopoulos B."/>
            <person name="Lipzen A."/>
            <person name="Chen C."/>
            <person name="Yanf M."/>
            <person name="Daum C."/>
            <person name="Ng V."/>
            <person name="Clum A."/>
            <person name="Steindorff A."/>
            <person name="Ohm R."/>
            <person name="Martin F."/>
            <person name="Silar P."/>
            <person name="Natvig D."/>
            <person name="Lalanne C."/>
            <person name="Gautier V."/>
            <person name="Ament-Velasquez S.L."/>
            <person name="Kruys A."/>
            <person name="Hutchinson M.I."/>
            <person name="Powell A.J."/>
            <person name="Barry K."/>
            <person name="Miller A.N."/>
            <person name="Grigoriev I.V."/>
            <person name="Debuchy R."/>
            <person name="Gladieux P."/>
            <person name="Thoren M.H."/>
            <person name="Johannesson H."/>
        </authorList>
    </citation>
    <scope>NUCLEOTIDE SEQUENCE</scope>
    <source>
        <strain evidence="7">CBS 307.81</strain>
    </source>
</reference>
<evidence type="ECO:0000313" key="7">
    <source>
        <dbReference type="EMBL" id="KAK0666273.1"/>
    </source>
</evidence>
<feature type="chain" id="PRO_5041413128" evidence="5">
    <location>
        <begin position="20"/>
        <end position="1020"/>
    </location>
</feature>
<name>A0AA39Z8N8_9PEZI</name>
<evidence type="ECO:0000256" key="5">
    <source>
        <dbReference type="SAM" id="SignalP"/>
    </source>
</evidence>
<dbReference type="EMBL" id="JAULSY010000091">
    <property type="protein sequence ID" value="KAK0666273.1"/>
    <property type="molecule type" value="Genomic_DNA"/>
</dbReference>
<evidence type="ECO:0000256" key="1">
    <source>
        <dbReference type="ARBA" id="ARBA00022669"/>
    </source>
</evidence>
<organism evidence="7 8">
    <name type="scientific">Cercophora samala</name>
    <dbReference type="NCBI Taxonomy" id="330535"/>
    <lineage>
        <taxon>Eukaryota</taxon>
        <taxon>Fungi</taxon>
        <taxon>Dikarya</taxon>
        <taxon>Ascomycota</taxon>
        <taxon>Pezizomycotina</taxon>
        <taxon>Sordariomycetes</taxon>
        <taxon>Sordariomycetidae</taxon>
        <taxon>Sordariales</taxon>
        <taxon>Lasiosphaeriaceae</taxon>
        <taxon>Cercophora</taxon>
    </lineage>
</organism>
<proteinExistence type="predicted"/>
<feature type="domain" description="GH18" evidence="6">
    <location>
        <begin position="789"/>
        <end position="1020"/>
    </location>
</feature>
<dbReference type="InterPro" id="IPR001223">
    <property type="entry name" value="Glyco_hydro18_cat"/>
</dbReference>
<dbReference type="Gene3D" id="3.20.20.80">
    <property type="entry name" value="Glycosidases"/>
    <property type="match status" value="1"/>
</dbReference>
<dbReference type="Proteomes" id="UP001174997">
    <property type="component" value="Unassembled WGS sequence"/>
</dbReference>
<sequence length="1020" mass="105010">MKYFVLYSTLAFAGLSVIAAPLEQAAAPVPAPALWHDKHTVVGKPLAQDVSSSGDGASEESLERQQRQPEHDQDAASEGQLQKRQADPALLSLFGSPEKILEYFASLNQPRQPNLLDVLIGDLSGVVPAVTGLLDGVLDLLLPPVPSPAVPRVTEPTIVRQYSPEAVLSALSSIGYGGGTGLGLMTTTVCVATATIPIPGYPTVTVTRLATVTAGPVPIIVQGLTALEGAIASVLNEVIPSELLPGVTIAASANLPLGLSPAISLTVPGLSIPAFTLPPLPTVTVTLPSVSVPSVSLPSLPVPSLSLPTLPPAPTLPSISLPSVSLPSISVPSVSLPSVSLPSVSLPSLSLPSLSVPSISVPSISIPSISLPSVSLPSVSLPSVSIPTLPPFPSVSLPSISLPSVSLPSVSLPSIALPTVTLPSISLPSVSLPSVALPTVSLPSLSLPSLTLPTVSLPDLPSLALPTVSLPSLSLPSISLPSLALPTVSLPSLSLPSVALPTLPATLLPGVTIPGTRLPGLTISPPPGLTISVGGISANLPVVGTVGVPPLIDLTVNPSGLTASGRAIPAVTIPPLVIPSPVQAILPNILSQLSQAIATETPLVPGLIAVINGLIPVPTPVITQPIGSNIPIPTGAPILPNLLSEIGAAVNALPSAIPGLLSSLEVLLLPEPTFSILPFPPLPTVRPEPSFSILPFPNPPIQLPTLSILPFPPIATLFPNVPILTALPTITFPPLPTAIPTLLTSTRPPPFINLGPPITPPNILASLLPLPTSPVNTPQGYRFNAMSNSNVAVYYGQSQASERISLADTCADPNVDMVILGFVTHINYQNSGLPKLTLAPVIKGVKNGYQRVFAPGLDYYAQLEEDIKTCQATHGKKVLVSLGGGGSSLVLRSETEATQFANRLWQLFGPVTPATTSGHEFVNGLRPFGTAVVDGFDLAKLDSSPNYWGTFALRMRANFLSDLSKQYYLSAAPGCSSPDRSIPIGYLAQANFIWPRYFGGDDTGRCEIGGENFLTSILSW</sequence>
<evidence type="ECO:0000256" key="2">
    <source>
        <dbReference type="ARBA" id="ARBA00022801"/>
    </source>
</evidence>
<dbReference type="GO" id="GO:0008061">
    <property type="term" value="F:chitin binding"/>
    <property type="evidence" value="ECO:0007669"/>
    <property type="project" value="UniProtKB-KW"/>
</dbReference>
<feature type="compositionally biased region" description="Basic and acidic residues" evidence="4">
    <location>
        <begin position="61"/>
        <end position="74"/>
    </location>
</feature>
<evidence type="ECO:0000259" key="6">
    <source>
        <dbReference type="PROSITE" id="PS51910"/>
    </source>
</evidence>
<comment type="caution">
    <text evidence="7">The sequence shown here is derived from an EMBL/GenBank/DDBJ whole genome shotgun (WGS) entry which is preliminary data.</text>
</comment>
<dbReference type="AlphaFoldDB" id="A0AA39Z8N8"/>
<feature type="region of interest" description="Disordered" evidence="4">
    <location>
        <begin position="46"/>
        <end position="82"/>
    </location>
</feature>
<dbReference type="GO" id="GO:0004568">
    <property type="term" value="F:chitinase activity"/>
    <property type="evidence" value="ECO:0007669"/>
    <property type="project" value="TreeGrafter"/>
</dbReference>
<gene>
    <name evidence="7" type="ORF">QBC41DRAFT_358216</name>
</gene>
<dbReference type="PANTHER" id="PTHR45708">
    <property type="entry name" value="ENDOCHITINASE"/>
    <property type="match status" value="1"/>
</dbReference>
<dbReference type="GO" id="GO:0005975">
    <property type="term" value="P:carbohydrate metabolic process"/>
    <property type="evidence" value="ECO:0007669"/>
    <property type="project" value="InterPro"/>
</dbReference>
<keyword evidence="8" id="KW-1185">Reference proteome</keyword>
<dbReference type="InterPro" id="IPR017853">
    <property type="entry name" value="GH"/>
</dbReference>
<dbReference type="PANTHER" id="PTHR45708:SF49">
    <property type="entry name" value="ENDOCHITINASE"/>
    <property type="match status" value="1"/>
</dbReference>
<keyword evidence="2 7" id="KW-0378">Hydrolase</keyword>
<keyword evidence="3" id="KW-0326">Glycosidase</keyword>